<comment type="caution">
    <text evidence="5">The sequence shown here is derived from an EMBL/GenBank/DDBJ whole genome shotgun (WGS) entry which is preliminary data.</text>
</comment>
<dbReference type="Gene3D" id="2.60.120.10">
    <property type="entry name" value="Jelly Rolls"/>
    <property type="match status" value="1"/>
</dbReference>
<dbReference type="InterPro" id="IPR014710">
    <property type="entry name" value="RmlC-like_jellyroll"/>
</dbReference>
<evidence type="ECO:0000256" key="2">
    <source>
        <dbReference type="ARBA" id="ARBA00023125"/>
    </source>
</evidence>
<dbReference type="PRINTS" id="PR00032">
    <property type="entry name" value="HTHARAC"/>
</dbReference>
<gene>
    <name evidence="5" type="ORF">CDQ92_15780</name>
</gene>
<accession>A0A246JNX2</accession>
<dbReference type="PROSITE" id="PS00041">
    <property type="entry name" value="HTH_ARAC_FAMILY_1"/>
    <property type="match status" value="1"/>
</dbReference>
<keyword evidence="2" id="KW-0238">DNA-binding</keyword>
<dbReference type="Gene3D" id="1.10.10.60">
    <property type="entry name" value="Homeodomain-like"/>
    <property type="match status" value="2"/>
</dbReference>
<dbReference type="Proteomes" id="UP000197361">
    <property type="component" value="Unassembled WGS sequence"/>
</dbReference>
<dbReference type="AlphaFoldDB" id="A0A246JNX2"/>
<dbReference type="GO" id="GO:0003700">
    <property type="term" value="F:DNA-binding transcription factor activity"/>
    <property type="evidence" value="ECO:0007669"/>
    <property type="project" value="InterPro"/>
</dbReference>
<dbReference type="InterPro" id="IPR018060">
    <property type="entry name" value="HTH_AraC"/>
</dbReference>
<dbReference type="PANTHER" id="PTHR43436:SF2">
    <property type="entry name" value="ARAC_XYLS FAMILY TRANSCRIPTIONAL REGULATOR"/>
    <property type="match status" value="1"/>
</dbReference>
<reference evidence="5 6" key="1">
    <citation type="journal article" date="2010" name="Int. J. Syst. Evol. Microbiol.">
        <title>Sphingopyxis bauzanensis sp. nov., a psychrophilic bacterium isolated from soil.</title>
        <authorList>
            <person name="Zhang D.C."/>
            <person name="Liu H.C."/>
            <person name="Xin Y.H."/>
            <person name="Zhou Y.G."/>
            <person name="Schinner F."/>
            <person name="Margesin R."/>
        </authorList>
    </citation>
    <scope>NUCLEOTIDE SEQUENCE [LARGE SCALE GENOMIC DNA]</scope>
    <source>
        <strain evidence="5 6">DSM 22271</strain>
    </source>
</reference>
<keyword evidence="3" id="KW-0804">Transcription</keyword>
<evidence type="ECO:0000313" key="6">
    <source>
        <dbReference type="Proteomes" id="UP000197361"/>
    </source>
</evidence>
<dbReference type="InterPro" id="IPR032783">
    <property type="entry name" value="AraC_lig"/>
</dbReference>
<evidence type="ECO:0000256" key="1">
    <source>
        <dbReference type="ARBA" id="ARBA00023015"/>
    </source>
</evidence>
<dbReference type="OrthoDB" id="9802263at2"/>
<dbReference type="SUPFAM" id="SSF51182">
    <property type="entry name" value="RmlC-like cupins"/>
    <property type="match status" value="1"/>
</dbReference>
<name>A0A246JNX2_9SPHN</name>
<dbReference type="GO" id="GO:0043565">
    <property type="term" value="F:sequence-specific DNA binding"/>
    <property type="evidence" value="ECO:0007669"/>
    <property type="project" value="InterPro"/>
</dbReference>
<keyword evidence="6" id="KW-1185">Reference proteome</keyword>
<dbReference type="InterPro" id="IPR009057">
    <property type="entry name" value="Homeodomain-like_sf"/>
</dbReference>
<evidence type="ECO:0000313" key="5">
    <source>
        <dbReference type="EMBL" id="OWQ94544.1"/>
    </source>
</evidence>
<evidence type="ECO:0000256" key="3">
    <source>
        <dbReference type="ARBA" id="ARBA00023163"/>
    </source>
</evidence>
<dbReference type="InterPro" id="IPR011051">
    <property type="entry name" value="RmlC_Cupin_sf"/>
</dbReference>
<sequence length="301" mass="32099">MLDPLSDLIALLRPRTVFAKGISGAGAWAARYGDFGHPGFCTVIEGRCQLAVDGAAAVTLEAGDFVFLPATPGFSMSGFEPAEPVFIDPHDTAGVAQEVRHGRQEGDAEVRMLGGYFVFESPDAALLVAQLPALIHLRGDERLPTIVRLVREEAGDARPGCDLILSRLVEVLIVEALRSIEGGDARPGMLRGLGDPRLAAAIRLIHGAPAHPWTVAELAKEAALSRSAFFDRFSRTVGVPPMEYLHGWRMTIAKDLLRRKAGGLAEIADRVGYGSASAFSTAFSRYVGVPPKRYALAASAA</sequence>
<dbReference type="InterPro" id="IPR018062">
    <property type="entry name" value="HTH_AraC-typ_CS"/>
</dbReference>
<dbReference type="EMBL" id="NISK01000004">
    <property type="protein sequence ID" value="OWQ94544.1"/>
    <property type="molecule type" value="Genomic_DNA"/>
</dbReference>
<dbReference type="Pfam" id="PF12833">
    <property type="entry name" value="HTH_18"/>
    <property type="match status" value="1"/>
</dbReference>
<organism evidence="5 6">
    <name type="scientific">Sphingopyxis bauzanensis</name>
    <dbReference type="NCBI Taxonomy" id="651663"/>
    <lineage>
        <taxon>Bacteria</taxon>
        <taxon>Pseudomonadati</taxon>
        <taxon>Pseudomonadota</taxon>
        <taxon>Alphaproteobacteria</taxon>
        <taxon>Sphingomonadales</taxon>
        <taxon>Sphingomonadaceae</taxon>
        <taxon>Sphingopyxis</taxon>
    </lineage>
</organism>
<dbReference type="SMART" id="SM00342">
    <property type="entry name" value="HTH_ARAC"/>
    <property type="match status" value="1"/>
</dbReference>
<proteinExistence type="predicted"/>
<dbReference type="RefSeq" id="WP_088442437.1">
    <property type="nucleotide sequence ID" value="NZ_BMMC01000010.1"/>
</dbReference>
<dbReference type="SUPFAM" id="SSF46689">
    <property type="entry name" value="Homeodomain-like"/>
    <property type="match status" value="2"/>
</dbReference>
<feature type="domain" description="HTH araC/xylS-type" evidence="4">
    <location>
        <begin position="199"/>
        <end position="297"/>
    </location>
</feature>
<dbReference type="PANTHER" id="PTHR43436">
    <property type="entry name" value="ARAC-FAMILY TRANSCRIPTIONAL REGULATOR"/>
    <property type="match status" value="1"/>
</dbReference>
<dbReference type="InterPro" id="IPR020449">
    <property type="entry name" value="Tscrpt_reg_AraC-type_HTH"/>
</dbReference>
<keyword evidence="1" id="KW-0805">Transcription regulation</keyword>
<dbReference type="Pfam" id="PF12852">
    <property type="entry name" value="Cupin_6"/>
    <property type="match status" value="1"/>
</dbReference>
<evidence type="ECO:0000259" key="4">
    <source>
        <dbReference type="PROSITE" id="PS01124"/>
    </source>
</evidence>
<protein>
    <submittedName>
        <fullName evidence="5">AraC family transcriptional regulator</fullName>
    </submittedName>
</protein>
<dbReference type="PROSITE" id="PS01124">
    <property type="entry name" value="HTH_ARAC_FAMILY_2"/>
    <property type="match status" value="1"/>
</dbReference>